<sequence>MDFHSYETTMQDRICSLQDANNKLETILREETAAAEADELKLESLREQVRSMVKEKEIMEQKKLSEAKQSEEIEGKRHNDNERNGEISENVFTVRRGHLAQEEDKEKNKDATHKTVAQQCQQEALDSGFSSSQPTIGVSSHIEGTGKDKFGKTRALLKLFDDLRSNSPSSEEDLGSTVPYTQVPIMHSAKKLERTEAVLSAVVDSVPAESARDLANRQLTSYKQHNADEYMQRVDSVKSTAQPPNGNSSTNVVRKFFIVDNMVTATQMSKSKCQPKSRPIRRGLPKNQRKTKSTTVKKQSKRVKKVSTKHETKQKKEKDVFDLSSGSD</sequence>
<dbReference type="AlphaFoldDB" id="A0A914ZTS9"/>
<dbReference type="WBParaSite" id="PgB21_g044_t02">
    <property type="protein sequence ID" value="PgB21_g044_t02"/>
    <property type="gene ID" value="PgB21_g044"/>
</dbReference>
<dbReference type="Proteomes" id="UP000887569">
    <property type="component" value="Unplaced"/>
</dbReference>
<evidence type="ECO:0000313" key="3">
    <source>
        <dbReference type="WBParaSite" id="PgB21_g044_t02"/>
    </source>
</evidence>
<protein>
    <submittedName>
        <fullName evidence="3">Uncharacterized protein</fullName>
    </submittedName>
</protein>
<feature type="compositionally biased region" description="Basic residues" evidence="1">
    <location>
        <begin position="273"/>
        <end position="292"/>
    </location>
</feature>
<feature type="compositionally biased region" description="Basic and acidic residues" evidence="1">
    <location>
        <begin position="59"/>
        <end position="86"/>
    </location>
</feature>
<evidence type="ECO:0000313" key="2">
    <source>
        <dbReference type="Proteomes" id="UP000887569"/>
    </source>
</evidence>
<feature type="compositionally biased region" description="Basic residues" evidence="1">
    <location>
        <begin position="298"/>
        <end position="307"/>
    </location>
</feature>
<reference evidence="3" key="1">
    <citation type="submission" date="2022-11" db="UniProtKB">
        <authorList>
            <consortium name="WormBaseParasite"/>
        </authorList>
    </citation>
    <scope>IDENTIFICATION</scope>
</reference>
<evidence type="ECO:0000256" key="1">
    <source>
        <dbReference type="SAM" id="MobiDB-lite"/>
    </source>
</evidence>
<proteinExistence type="predicted"/>
<feature type="region of interest" description="Disordered" evidence="1">
    <location>
        <begin position="59"/>
        <end position="90"/>
    </location>
</feature>
<feature type="compositionally biased region" description="Basic and acidic residues" evidence="1">
    <location>
        <begin position="308"/>
        <end position="321"/>
    </location>
</feature>
<keyword evidence="2" id="KW-1185">Reference proteome</keyword>
<name>A0A914ZTS9_PARUN</name>
<feature type="region of interest" description="Disordered" evidence="1">
    <location>
        <begin position="268"/>
        <end position="328"/>
    </location>
</feature>
<organism evidence="2 3">
    <name type="scientific">Parascaris univalens</name>
    <name type="common">Nematode worm</name>
    <dbReference type="NCBI Taxonomy" id="6257"/>
    <lineage>
        <taxon>Eukaryota</taxon>
        <taxon>Metazoa</taxon>
        <taxon>Ecdysozoa</taxon>
        <taxon>Nematoda</taxon>
        <taxon>Chromadorea</taxon>
        <taxon>Rhabditida</taxon>
        <taxon>Spirurina</taxon>
        <taxon>Ascaridomorpha</taxon>
        <taxon>Ascaridoidea</taxon>
        <taxon>Ascarididae</taxon>
        <taxon>Parascaris</taxon>
    </lineage>
</organism>
<accession>A0A914ZTS9</accession>